<dbReference type="EMBL" id="PYOZ01000035">
    <property type="protein sequence ID" value="PSX38717.1"/>
    <property type="molecule type" value="Genomic_DNA"/>
</dbReference>
<gene>
    <name evidence="1" type="ORF">C0W53_22860</name>
</gene>
<reference evidence="1 2" key="1">
    <citation type="submission" date="2018-01" db="EMBL/GenBank/DDBJ databases">
        <title>Whole genome sequencing of Histamine producing bacteria.</title>
        <authorList>
            <person name="Butler K."/>
        </authorList>
    </citation>
    <scope>NUCLEOTIDE SEQUENCE [LARGE SCALE GENOMIC DNA]</scope>
    <source>
        <strain evidence="1 2">A1-4</strain>
    </source>
</reference>
<name>A0AAX0YNP9_9GAMM</name>
<dbReference type="AlphaFoldDB" id="A0AAX0YNP9"/>
<proteinExistence type="predicted"/>
<dbReference type="Proteomes" id="UP000240728">
    <property type="component" value="Unassembled WGS sequence"/>
</dbReference>
<keyword evidence="2" id="KW-1185">Reference proteome</keyword>
<organism evidence="1 2">
    <name type="scientific">Photobacterium kishitanii</name>
    <dbReference type="NCBI Taxonomy" id="318456"/>
    <lineage>
        <taxon>Bacteria</taxon>
        <taxon>Pseudomonadati</taxon>
        <taxon>Pseudomonadota</taxon>
        <taxon>Gammaproteobacteria</taxon>
        <taxon>Vibrionales</taxon>
        <taxon>Vibrionaceae</taxon>
        <taxon>Photobacterium</taxon>
    </lineage>
</organism>
<dbReference type="PROSITE" id="PS51257">
    <property type="entry name" value="PROKAR_LIPOPROTEIN"/>
    <property type="match status" value="1"/>
</dbReference>
<evidence type="ECO:0008006" key="3">
    <source>
        <dbReference type="Google" id="ProtNLM"/>
    </source>
</evidence>
<dbReference type="RefSeq" id="WP_045043207.1">
    <property type="nucleotide sequence ID" value="NZ_JZTB01000013.1"/>
</dbReference>
<accession>A0AAX0YNP9</accession>
<evidence type="ECO:0000313" key="1">
    <source>
        <dbReference type="EMBL" id="PSX38717.1"/>
    </source>
</evidence>
<comment type="caution">
    <text evidence="1">The sequence shown here is derived from an EMBL/GenBank/DDBJ whole genome shotgun (WGS) entry which is preliminary data.</text>
</comment>
<protein>
    <recommendedName>
        <fullName evidence="3">DUF4595 domain-containing protein</fullName>
    </recommendedName>
</protein>
<sequence>MRNIIILLSALSLVGCGGSSDPEKTVAVASPIIKPAIVQAVIPKDMSSVFFHVGLYQNGTTDIKYIEKNSNYGLNLTVLNKHDQYQDKISHKLNYTDANGNIYSENYVVDVQNKLLIKVNESILHKDQTYKTFNYNGQYIQFDFNLEKGQERIQKFNVNTYDSASHELLVIPTKVTTKYLGLDNIDINNTRYNAGKFETIEEIGHFKATITTWFNITNGIVLKQLKIIKNSKNNTLETDAINIVDSSINYSSVYNNITFTKFNRTRDSENNEFITNVVYGDSSVTDSVDTFIAKKG</sequence>
<evidence type="ECO:0000313" key="2">
    <source>
        <dbReference type="Proteomes" id="UP000240728"/>
    </source>
</evidence>